<keyword evidence="2" id="KW-0472">Membrane</keyword>
<protein>
    <recommendedName>
        <fullName evidence="3">SMB domain-containing protein</fullName>
    </recommendedName>
</protein>
<evidence type="ECO:0000256" key="2">
    <source>
        <dbReference type="SAM" id="Phobius"/>
    </source>
</evidence>
<name>A0A4C1YIW9_EUMVA</name>
<comment type="caution">
    <text evidence="4">The sequence shown here is derived from an EMBL/GenBank/DDBJ whole genome shotgun (WGS) entry which is preliminary data.</text>
</comment>
<dbReference type="Pfam" id="PF01033">
    <property type="entry name" value="Somatomedin_B"/>
    <property type="match status" value="1"/>
</dbReference>
<reference evidence="4 5" key="1">
    <citation type="journal article" date="2019" name="Commun. Biol.">
        <title>The bagworm genome reveals a unique fibroin gene that provides high tensile strength.</title>
        <authorList>
            <person name="Kono N."/>
            <person name="Nakamura H."/>
            <person name="Ohtoshi R."/>
            <person name="Tomita M."/>
            <person name="Numata K."/>
            <person name="Arakawa K."/>
        </authorList>
    </citation>
    <scope>NUCLEOTIDE SEQUENCE [LARGE SCALE GENOMIC DNA]</scope>
</reference>
<feature type="domain" description="SMB" evidence="3">
    <location>
        <begin position="50"/>
        <end position="97"/>
    </location>
</feature>
<dbReference type="EMBL" id="BGZK01001201">
    <property type="protein sequence ID" value="GBP74285.1"/>
    <property type="molecule type" value="Genomic_DNA"/>
</dbReference>
<dbReference type="Gene3D" id="4.10.410.20">
    <property type="match status" value="1"/>
</dbReference>
<organism evidence="4 5">
    <name type="scientific">Eumeta variegata</name>
    <name type="common">Bagworm moth</name>
    <name type="synonym">Eumeta japonica</name>
    <dbReference type="NCBI Taxonomy" id="151549"/>
    <lineage>
        <taxon>Eukaryota</taxon>
        <taxon>Metazoa</taxon>
        <taxon>Ecdysozoa</taxon>
        <taxon>Arthropoda</taxon>
        <taxon>Hexapoda</taxon>
        <taxon>Insecta</taxon>
        <taxon>Pterygota</taxon>
        <taxon>Neoptera</taxon>
        <taxon>Endopterygota</taxon>
        <taxon>Lepidoptera</taxon>
        <taxon>Glossata</taxon>
        <taxon>Ditrysia</taxon>
        <taxon>Tineoidea</taxon>
        <taxon>Psychidae</taxon>
        <taxon>Oiketicinae</taxon>
        <taxon>Eumeta</taxon>
    </lineage>
</organism>
<dbReference type="STRING" id="151549.A0A4C1YIW9"/>
<evidence type="ECO:0000259" key="3">
    <source>
        <dbReference type="PROSITE" id="PS50958"/>
    </source>
</evidence>
<dbReference type="PROSITE" id="PS00524">
    <property type="entry name" value="SMB_1"/>
    <property type="match status" value="1"/>
</dbReference>
<dbReference type="PANTHER" id="PTHR20920:SF5">
    <property type="entry name" value="SMB DOMAIN-CONTAINING PROTEIN"/>
    <property type="match status" value="1"/>
</dbReference>
<keyword evidence="2" id="KW-1133">Transmembrane helix</keyword>
<dbReference type="Proteomes" id="UP000299102">
    <property type="component" value="Unassembled WGS sequence"/>
</dbReference>
<dbReference type="InterPro" id="IPR039942">
    <property type="entry name" value="SBSPO"/>
</dbReference>
<feature type="transmembrane region" description="Helical" evidence="2">
    <location>
        <begin position="12"/>
        <end position="34"/>
    </location>
</feature>
<dbReference type="InterPro" id="IPR001212">
    <property type="entry name" value="Somatomedin_B_dom"/>
</dbReference>
<accession>A0A4C1YIW9</accession>
<dbReference type="PANTHER" id="PTHR20920">
    <property type="entry name" value="RPE-SPONDIN"/>
    <property type="match status" value="1"/>
</dbReference>
<sequence>MDRARLYVSIEQAAFVLPVTSLGQLCMLMCLGGFCEGNSCRETKLCCPGRDSSCVVQKAQQNAIVEDPTDKPCYCDHACLKLGDCCPDFKDTCGDSDSGHTSNPGSALKSEFGTTSHPDCSHFIDFSSVPALGWDS</sequence>
<keyword evidence="1" id="KW-1015">Disulfide bond</keyword>
<evidence type="ECO:0000256" key="1">
    <source>
        <dbReference type="ARBA" id="ARBA00023157"/>
    </source>
</evidence>
<evidence type="ECO:0000313" key="4">
    <source>
        <dbReference type="EMBL" id="GBP74285.1"/>
    </source>
</evidence>
<keyword evidence="5" id="KW-1185">Reference proteome</keyword>
<dbReference type="PROSITE" id="PS50958">
    <property type="entry name" value="SMB_2"/>
    <property type="match status" value="1"/>
</dbReference>
<dbReference type="InterPro" id="IPR036024">
    <property type="entry name" value="Somatomedin_B-like_dom_sf"/>
</dbReference>
<keyword evidence="2" id="KW-0812">Transmembrane</keyword>
<evidence type="ECO:0000313" key="5">
    <source>
        <dbReference type="Proteomes" id="UP000299102"/>
    </source>
</evidence>
<dbReference type="SUPFAM" id="SSF90188">
    <property type="entry name" value="Somatomedin B domain"/>
    <property type="match status" value="1"/>
</dbReference>
<gene>
    <name evidence="4" type="ORF">EVAR_58563_1</name>
</gene>
<proteinExistence type="predicted"/>
<dbReference type="AlphaFoldDB" id="A0A4C1YIW9"/>
<dbReference type="OrthoDB" id="98591at2759"/>